<dbReference type="OrthoDB" id="443634at2759"/>
<protein>
    <submittedName>
        <fullName evidence="2">Sortilin</fullName>
    </submittedName>
</protein>
<dbReference type="InterPro" id="IPR050310">
    <property type="entry name" value="VPS10-sortilin"/>
</dbReference>
<dbReference type="InterPro" id="IPR036278">
    <property type="entry name" value="Sialidase_sf"/>
</dbReference>
<dbReference type="PANTHER" id="PTHR12106">
    <property type="entry name" value="SORTILIN RELATED"/>
    <property type="match status" value="1"/>
</dbReference>
<dbReference type="Gene3D" id="2.10.70.80">
    <property type="match status" value="1"/>
</dbReference>
<comment type="caution">
    <text evidence="2">The sequence shown here is derived from an EMBL/GenBank/DDBJ whole genome shotgun (WGS) entry which is preliminary data.</text>
</comment>
<accession>A0A0C2IKT9</accession>
<evidence type="ECO:0000313" key="3">
    <source>
        <dbReference type="Proteomes" id="UP000031668"/>
    </source>
</evidence>
<dbReference type="GO" id="GO:0006892">
    <property type="term" value="P:post-Golgi vesicle-mediated transport"/>
    <property type="evidence" value="ECO:0007669"/>
    <property type="project" value="TreeGrafter"/>
</dbReference>
<dbReference type="AlphaFoldDB" id="A0A0C2IKT9"/>
<feature type="domain" description="Sortilin C-terminal" evidence="1">
    <location>
        <begin position="214"/>
        <end position="296"/>
    </location>
</feature>
<dbReference type="Proteomes" id="UP000031668">
    <property type="component" value="Unassembled WGS sequence"/>
</dbReference>
<keyword evidence="3" id="KW-1185">Reference proteome</keyword>
<dbReference type="SUPFAM" id="SSF50939">
    <property type="entry name" value="Sialidases"/>
    <property type="match status" value="1"/>
</dbReference>
<organism evidence="2 3">
    <name type="scientific">Thelohanellus kitauei</name>
    <name type="common">Myxosporean</name>
    <dbReference type="NCBI Taxonomy" id="669202"/>
    <lineage>
        <taxon>Eukaryota</taxon>
        <taxon>Metazoa</taxon>
        <taxon>Cnidaria</taxon>
        <taxon>Myxozoa</taxon>
        <taxon>Myxosporea</taxon>
        <taxon>Bivalvulida</taxon>
        <taxon>Platysporina</taxon>
        <taxon>Myxobolidae</taxon>
        <taxon>Thelohanellus</taxon>
    </lineage>
</organism>
<dbReference type="GO" id="GO:0016020">
    <property type="term" value="C:membrane"/>
    <property type="evidence" value="ECO:0007669"/>
    <property type="project" value="TreeGrafter"/>
</dbReference>
<dbReference type="GO" id="GO:0005794">
    <property type="term" value="C:Golgi apparatus"/>
    <property type="evidence" value="ECO:0007669"/>
    <property type="project" value="TreeGrafter"/>
</dbReference>
<dbReference type="PANTHER" id="PTHR12106:SF27">
    <property type="entry name" value="SORTILIN-RELATED RECEPTOR"/>
    <property type="match status" value="1"/>
</dbReference>
<name>A0A0C2IKT9_THEKT</name>
<dbReference type="InterPro" id="IPR031777">
    <property type="entry name" value="Sortilin_C"/>
</dbReference>
<evidence type="ECO:0000259" key="1">
    <source>
        <dbReference type="Pfam" id="PF15901"/>
    </source>
</evidence>
<dbReference type="Pfam" id="PF15901">
    <property type="entry name" value="Sortilin_C"/>
    <property type="match status" value="1"/>
</dbReference>
<evidence type="ECO:0000313" key="2">
    <source>
        <dbReference type="EMBL" id="KII66034.1"/>
    </source>
</evidence>
<sequence length="298" mass="34679">MHKQYYIVVTNDKGQRCLFTSYDISSYFVRITCRLDTRISEDECPVAVHPHHPGIFFANIKEAEKQVETHISDTDGTSLYAMKLDNLKLGCFEFDCNVELTIPCLIKPKIHFPTESIILFKGSYYLSTKKHPHEFISDDGGKRWKLLPFVDFRTRVLNGGGILFGINPETSDIVYSFDMGNNWYHKNILNTELALAIVPYGEPGITFTNVVSLSQDKKWYGITHVDFSNLLSNFIFKLDRKCQESDFYLWFVDRSYGPCYQGHQVSYLRQNPYSLCLNNQSHRKTYKPCPCSFNDYRW</sequence>
<reference evidence="2 3" key="1">
    <citation type="journal article" date="2014" name="Genome Biol. Evol.">
        <title>The genome of the myxosporean Thelohanellus kitauei shows adaptations to nutrient acquisition within its fish host.</title>
        <authorList>
            <person name="Yang Y."/>
            <person name="Xiong J."/>
            <person name="Zhou Z."/>
            <person name="Huo F."/>
            <person name="Miao W."/>
            <person name="Ran C."/>
            <person name="Liu Y."/>
            <person name="Zhang J."/>
            <person name="Feng J."/>
            <person name="Wang M."/>
            <person name="Wang M."/>
            <person name="Wang L."/>
            <person name="Yao B."/>
        </authorList>
    </citation>
    <scope>NUCLEOTIDE SEQUENCE [LARGE SCALE GENOMIC DNA]</scope>
    <source>
        <strain evidence="2">Wuqing</strain>
    </source>
</reference>
<dbReference type="EMBL" id="JWZT01003622">
    <property type="protein sequence ID" value="KII66034.1"/>
    <property type="molecule type" value="Genomic_DNA"/>
</dbReference>
<gene>
    <name evidence="2" type="ORF">RF11_10139</name>
</gene>
<proteinExistence type="predicted"/>